<dbReference type="EMBL" id="MU865952">
    <property type="protein sequence ID" value="KAK4447135.1"/>
    <property type="molecule type" value="Genomic_DNA"/>
</dbReference>
<reference evidence="1" key="1">
    <citation type="journal article" date="2023" name="Mol. Phylogenet. Evol.">
        <title>Genome-scale phylogeny and comparative genomics of the fungal order Sordariales.</title>
        <authorList>
            <person name="Hensen N."/>
            <person name="Bonometti L."/>
            <person name="Westerberg I."/>
            <person name="Brannstrom I.O."/>
            <person name="Guillou S."/>
            <person name="Cros-Aarteil S."/>
            <person name="Calhoun S."/>
            <person name="Haridas S."/>
            <person name="Kuo A."/>
            <person name="Mondo S."/>
            <person name="Pangilinan J."/>
            <person name="Riley R."/>
            <person name="LaButti K."/>
            <person name="Andreopoulos B."/>
            <person name="Lipzen A."/>
            <person name="Chen C."/>
            <person name="Yan M."/>
            <person name="Daum C."/>
            <person name="Ng V."/>
            <person name="Clum A."/>
            <person name="Steindorff A."/>
            <person name="Ohm R.A."/>
            <person name="Martin F."/>
            <person name="Silar P."/>
            <person name="Natvig D.O."/>
            <person name="Lalanne C."/>
            <person name="Gautier V."/>
            <person name="Ament-Velasquez S.L."/>
            <person name="Kruys A."/>
            <person name="Hutchinson M.I."/>
            <person name="Powell A.J."/>
            <person name="Barry K."/>
            <person name="Miller A.N."/>
            <person name="Grigoriev I.V."/>
            <person name="Debuchy R."/>
            <person name="Gladieux P."/>
            <person name="Hiltunen Thoren M."/>
            <person name="Johannesson H."/>
        </authorList>
    </citation>
    <scope>NUCLEOTIDE SEQUENCE</scope>
    <source>
        <strain evidence="1">PSN243</strain>
    </source>
</reference>
<reference evidence="1" key="2">
    <citation type="submission" date="2023-05" db="EMBL/GenBank/DDBJ databases">
        <authorList>
            <consortium name="Lawrence Berkeley National Laboratory"/>
            <person name="Steindorff A."/>
            <person name="Hensen N."/>
            <person name="Bonometti L."/>
            <person name="Westerberg I."/>
            <person name="Brannstrom I.O."/>
            <person name="Guillou S."/>
            <person name="Cros-Aarteil S."/>
            <person name="Calhoun S."/>
            <person name="Haridas S."/>
            <person name="Kuo A."/>
            <person name="Mondo S."/>
            <person name="Pangilinan J."/>
            <person name="Riley R."/>
            <person name="Labutti K."/>
            <person name="Andreopoulos B."/>
            <person name="Lipzen A."/>
            <person name="Chen C."/>
            <person name="Yanf M."/>
            <person name="Daum C."/>
            <person name="Ng V."/>
            <person name="Clum A."/>
            <person name="Ohm R."/>
            <person name="Martin F."/>
            <person name="Silar P."/>
            <person name="Natvig D."/>
            <person name="Lalanne C."/>
            <person name="Gautier V."/>
            <person name="Ament-Velasquez S.L."/>
            <person name="Kruys A."/>
            <person name="Hutchinson M.I."/>
            <person name="Powell A.J."/>
            <person name="Barry K."/>
            <person name="Miller A.N."/>
            <person name="Grigoriev I.V."/>
            <person name="Debuchy R."/>
            <person name="Gladieux P."/>
            <person name="Thoren M.H."/>
            <person name="Johannesson H."/>
        </authorList>
    </citation>
    <scope>NUCLEOTIDE SEQUENCE</scope>
    <source>
        <strain evidence="1">PSN243</strain>
    </source>
</reference>
<sequence>MELDWERFRARLFEYWIKQNLNVKQVAKLIASEGLKVSHETFEEKLTSPEWPEFQKKKVTHQIPCRRRKIMAPPSNRASISDYPTITRNARLSLYNRSQLYRSPGPGATPGRDLNLQVDRMVLSIRRLATGLFDVDRSRSYPPCDPSTMSSWQLVYDECVGLDSAGSIRSTRPEKMLFLWDRALGQLETAAKQARSAAFLAHLWGICGRLLDIKLISRLRSNPSAILRIFLCRARQSLIATMGPTDELVVVLESILCVMVSAPTHLKRLLSLGSMETASALNRTVGGNHPLVLKTLSAHYQCFWKLGSPVDGEQLKQHKHRVERIDFESPSEDDMEALYTYTITQRHISPREIPQLAAFLFRHSLRQCQADS</sequence>
<dbReference type="Proteomes" id="UP001321760">
    <property type="component" value="Unassembled WGS sequence"/>
</dbReference>
<evidence type="ECO:0008006" key="3">
    <source>
        <dbReference type="Google" id="ProtNLM"/>
    </source>
</evidence>
<protein>
    <recommendedName>
        <fullName evidence="3">Clr5 domain-containing protein</fullName>
    </recommendedName>
</protein>
<keyword evidence="2" id="KW-1185">Reference proteome</keyword>
<name>A0AAV9GGX9_9PEZI</name>
<comment type="caution">
    <text evidence="1">The sequence shown here is derived from an EMBL/GenBank/DDBJ whole genome shotgun (WGS) entry which is preliminary data.</text>
</comment>
<proteinExistence type="predicted"/>
<organism evidence="1 2">
    <name type="scientific">Podospora aff. communis PSN243</name>
    <dbReference type="NCBI Taxonomy" id="3040156"/>
    <lineage>
        <taxon>Eukaryota</taxon>
        <taxon>Fungi</taxon>
        <taxon>Dikarya</taxon>
        <taxon>Ascomycota</taxon>
        <taxon>Pezizomycotina</taxon>
        <taxon>Sordariomycetes</taxon>
        <taxon>Sordariomycetidae</taxon>
        <taxon>Sordariales</taxon>
        <taxon>Podosporaceae</taxon>
        <taxon>Podospora</taxon>
    </lineage>
</organism>
<evidence type="ECO:0000313" key="1">
    <source>
        <dbReference type="EMBL" id="KAK4447135.1"/>
    </source>
</evidence>
<accession>A0AAV9GGX9</accession>
<evidence type="ECO:0000313" key="2">
    <source>
        <dbReference type="Proteomes" id="UP001321760"/>
    </source>
</evidence>
<gene>
    <name evidence="1" type="ORF">QBC34DRAFT_143486</name>
</gene>
<dbReference type="AlphaFoldDB" id="A0AAV9GGX9"/>